<evidence type="ECO:0000256" key="2">
    <source>
        <dbReference type="ARBA" id="ARBA00004586"/>
    </source>
</evidence>
<comment type="caution">
    <text evidence="13">The sequence shown here is derived from an EMBL/GenBank/DDBJ whole genome shotgun (WGS) entry which is preliminary data.</text>
</comment>
<evidence type="ECO:0000256" key="7">
    <source>
        <dbReference type="ARBA" id="ARBA00022824"/>
    </source>
</evidence>
<evidence type="ECO:0000256" key="4">
    <source>
        <dbReference type="ARBA" id="ARBA00018354"/>
    </source>
</evidence>
<evidence type="ECO:0000256" key="11">
    <source>
        <dbReference type="ARBA" id="ARBA00023316"/>
    </source>
</evidence>
<dbReference type="GO" id="GO:0005789">
    <property type="term" value="C:endoplasmic reticulum membrane"/>
    <property type="evidence" value="ECO:0007669"/>
    <property type="project" value="UniProtKB-SubCell"/>
</dbReference>
<feature type="transmembrane region" description="Helical" evidence="12">
    <location>
        <begin position="185"/>
        <end position="208"/>
    </location>
</feature>
<evidence type="ECO:0000256" key="12">
    <source>
        <dbReference type="SAM" id="Phobius"/>
    </source>
</evidence>
<protein>
    <recommendedName>
        <fullName evidence="4">Chitin synthase export chaperone</fullName>
    </recommendedName>
</protein>
<dbReference type="AlphaFoldDB" id="A0A1R0H5E4"/>
<evidence type="ECO:0000256" key="5">
    <source>
        <dbReference type="ARBA" id="ARBA00022448"/>
    </source>
</evidence>
<dbReference type="Pfam" id="PF12271">
    <property type="entry name" value="Chs7"/>
    <property type="match status" value="1"/>
</dbReference>
<keyword evidence="9 12" id="KW-1133">Transmembrane helix</keyword>
<evidence type="ECO:0000256" key="9">
    <source>
        <dbReference type="ARBA" id="ARBA00022989"/>
    </source>
</evidence>
<organism evidence="13 14">
    <name type="scientific">Smittium mucronatum</name>
    <dbReference type="NCBI Taxonomy" id="133383"/>
    <lineage>
        <taxon>Eukaryota</taxon>
        <taxon>Fungi</taxon>
        <taxon>Fungi incertae sedis</taxon>
        <taxon>Zoopagomycota</taxon>
        <taxon>Kickxellomycotina</taxon>
        <taxon>Harpellomycetes</taxon>
        <taxon>Harpellales</taxon>
        <taxon>Legeriomycetaceae</taxon>
        <taxon>Smittium</taxon>
    </lineage>
</organism>
<feature type="transmembrane region" description="Helical" evidence="12">
    <location>
        <begin position="84"/>
        <end position="108"/>
    </location>
</feature>
<keyword evidence="10 12" id="KW-0472">Membrane</keyword>
<evidence type="ECO:0000256" key="3">
    <source>
        <dbReference type="ARBA" id="ARBA00009274"/>
    </source>
</evidence>
<feature type="transmembrane region" description="Helical" evidence="12">
    <location>
        <begin position="153"/>
        <end position="179"/>
    </location>
</feature>
<dbReference type="InterPro" id="IPR022057">
    <property type="entry name" value="Chs7"/>
</dbReference>
<proteinExistence type="inferred from homology"/>
<dbReference type="PANTHER" id="PTHR35329">
    <property type="entry name" value="CHITIN SYNTHASE EXPORT CHAPERONE"/>
    <property type="match status" value="1"/>
</dbReference>
<evidence type="ECO:0000313" key="14">
    <source>
        <dbReference type="Proteomes" id="UP000187455"/>
    </source>
</evidence>
<feature type="transmembrane region" description="Helical" evidence="12">
    <location>
        <begin position="57"/>
        <end position="77"/>
    </location>
</feature>
<evidence type="ECO:0000313" key="13">
    <source>
        <dbReference type="EMBL" id="OLY84357.1"/>
    </source>
</evidence>
<evidence type="ECO:0000256" key="6">
    <source>
        <dbReference type="ARBA" id="ARBA00022692"/>
    </source>
</evidence>
<dbReference type="GO" id="GO:0071555">
    <property type="term" value="P:cell wall organization"/>
    <property type="evidence" value="ECO:0007669"/>
    <property type="project" value="UniProtKB-KW"/>
</dbReference>
<dbReference type="GO" id="GO:0006457">
    <property type="term" value="P:protein folding"/>
    <property type="evidence" value="ECO:0007669"/>
    <property type="project" value="TreeGrafter"/>
</dbReference>
<dbReference type="OrthoDB" id="2189463at2759"/>
<keyword evidence="14" id="KW-1185">Reference proteome</keyword>
<dbReference type="Proteomes" id="UP000187455">
    <property type="component" value="Unassembled WGS sequence"/>
</dbReference>
<evidence type="ECO:0000256" key="10">
    <source>
        <dbReference type="ARBA" id="ARBA00023136"/>
    </source>
</evidence>
<feature type="transmembrane region" description="Helical" evidence="12">
    <location>
        <begin position="120"/>
        <end position="141"/>
    </location>
</feature>
<name>A0A1R0H5E4_9FUNG</name>
<keyword evidence="11" id="KW-0961">Cell wall biogenesis/degradation</keyword>
<keyword evidence="5" id="KW-0813">Transport</keyword>
<keyword evidence="7" id="KW-0256">Endoplasmic reticulum</keyword>
<feature type="transmembrane region" description="Helical" evidence="12">
    <location>
        <begin position="220"/>
        <end position="241"/>
    </location>
</feature>
<accession>A0A1R0H5E4</accession>
<keyword evidence="6 12" id="KW-0812">Transmembrane</keyword>
<comment type="similarity">
    <text evidence="3">Belongs to the CHS7 family.</text>
</comment>
<evidence type="ECO:0000256" key="1">
    <source>
        <dbReference type="ARBA" id="ARBA00004127"/>
    </source>
</evidence>
<dbReference type="GO" id="GO:0015031">
    <property type="term" value="P:protein transport"/>
    <property type="evidence" value="ECO:0007669"/>
    <property type="project" value="UniProtKB-KW"/>
</dbReference>
<evidence type="ECO:0000256" key="8">
    <source>
        <dbReference type="ARBA" id="ARBA00022927"/>
    </source>
</evidence>
<keyword evidence="8" id="KW-0653">Protein transport</keyword>
<dbReference type="GO" id="GO:0051082">
    <property type="term" value="F:unfolded protein binding"/>
    <property type="evidence" value="ECO:0007669"/>
    <property type="project" value="TreeGrafter"/>
</dbReference>
<dbReference type="EMBL" id="LSSL01000530">
    <property type="protein sequence ID" value="OLY84357.1"/>
    <property type="molecule type" value="Genomic_DNA"/>
</dbReference>
<comment type="subcellular location">
    <subcellularLocation>
        <location evidence="1">Endomembrane system</location>
        <topology evidence="1">Multi-pass membrane protein</topology>
    </subcellularLocation>
    <subcellularLocation>
        <location evidence="2">Endoplasmic reticulum membrane</location>
    </subcellularLocation>
</comment>
<sequence>MLEFGKYDYFCDKVQMAVCLLVGDSPLGIKPSCYARNIEIAGSIIFQAGRREMIMVFYLYLAVNLLDILTISGFISFASSAYPYFVAGYLALTTTMCWCLMLNGFVGFQWAEDGTYTSLWTFRVTSAIVFGVMYFVSIATFKDAVSLKRTDPVGIFTIYFIFNLLFLLIYVVSQIILVVNTLDEYWPLGNICFAVVFFAAGQVIQLFLSSKICTAIKHYVDGLFFGTICTLLSVMMIYKYWDSITKEDLEFSVGGKGNVWEVKDYINPDDEFAPYAGQVNNGMYQDNSSNYQDQYMNNSQNEYGVYNNDMPRGNNQQYNY</sequence>
<gene>
    <name evidence="13" type="ORF">AYI68_g1480</name>
</gene>
<dbReference type="PANTHER" id="PTHR35329:SF2">
    <property type="entry name" value="CHITIN SYNTHASE EXPORT CHAPERONE"/>
    <property type="match status" value="1"/>
</dbReference>
<dbReference type="STRING" id="133383.A0A1R0H5E4"/>
<reference evidence="13 14" key="1">
    <citation type="journal article" date="2016" name="Mol. Biol. Evol.">
        <title>Genome-Wide Survey of Gut Fungi (Harpellales) Reveals the First Horizontally Transferred Ubiquitin Gene from a Mosquito Host.</title>
        <authorList>
            <person name="Wang Y."/>
            <person name="White M.M."/>
            <person name="Kvist S."/>
            <person name="Moncalvo J.M."/>
        </authorList>
    </citation>
    <scope>NUCLEOTIDE SEQUENCE [LARGE SCALE GENOMIC DNA]</scope>
    <source>
        <strain evidence="13 14">ALG-7-W6</strain>
    </source>
</reference>